<protein>
    <recommendedName>
        <fullName evidence="4">Endonuclease/exonuclease/phosphatase domain-containing protein</fullName>
    </recommendedName>
</protein>
<reference evidence="2 3" key="1">
    <citation type="submission" date="2020-10" db="EMBL/GenBank/DDBJ databases">
        <title>The Coptis chinensis genome and diversification of protoberbering-type alkaloids.</title>
        <authorList>
            <person name="Wang B."/>
            <person name="Shu S."/>
            <person name="Song C."/>
            <person name="Liu Y."/>
        </authorList>
    </citation>
    <scope>NUCLEOTIDE SEQUENCE [LARGE SCALE GENOMIC DNA]</scope>
    <source>
        <strain evidence="2">HL-2020</strain>
        <tissue evidence="2">Leaf</tissue>
    </source>
</reference>
<gene>
    <name evidence="2" type="ORF">IFM89_000558</name>
</gene>
<evidence type="ECO:0000313" key="3">
    <source>
        <dbReference type="Proteomes" id="UP000631114"/>
    </source>
</evidence>
<feature type="compositionally biased region" description="Basic and acidic residues" evidence="1">
    <location>
        <begin position="94"/>
        <end position="107"/>
    </location>
</feature>
<accession>A0A835IFS5</accession>
<dbReference type="EMBL" id="JADFTS010000002">
    <property type="protein sequence ID" value="KAF9618155.1"/>
    <property type="molecule type" value="Genomic_DNA"/>
</dbReference>
<dbReference type="PANTHER" id="PTHR33710">
    <property type="entry name" value="BNAC02G09200D PROTEIN"/>
    <property type="match status" value="1"/>
</dbReference>
<evidence type="ECO:0000256" key="1">
    <source>
        <dbReference type="SAM" id="MobiDB-lite"/>
    </source>
</evidence>
<feature type="region of interest" description="Disordered" evidence="1">
    <location>
        <begin position="88"/>
        <end position="108"/>
    </location>
</feature>
<comment type="caution">
    <text evidence="2">The sequence shown here is derived from an EMBL/GenBank/DDBJ whole genome shotgun (WGS) entry which is preliminary data.</text>
</comment>
<dbReference type="PANTHER" id="PTHR33710:SF64">
    <property type="entry name" value="ENDONUCLEASE_EXONUCLEASE_PHOSPHATASE DOMAIN-CONTAINING PROTEIN"/>
    <property type="match status" value="1"/>
</dbReference>
<keyword evidence="3" id="KW-1185">Reference proteome</keyword>
<dbReference type="InterPro" id="IPR036691">
    <property type="entry name" value="Endo/exonu/phosph_ase_sf"/>
</dbReference>
<organism evidence="2 3">
    <name type="scientific">Coptis chinensis</name>
    <dbReference type="NCBI Taxonomy" id="261450"/>
    <lineage>
        <taxon>Eukaryota</taxon>
        <taxon>Viridiplantae</taxon>
        <taxon>Streptophyta</taxon>
        <taxon>Embryophyta</taxon>
        <taxon>Tracheophyta</taxon>
        <taxon>Spermatophyta</taxon>
        <taxon>Magnoliopsida</taxon>
        <taxon>Ranunculales</taxon>
        <taxon>Ranunculaceae</taxon>
        <taxon>Coptidoideae</taxon>
        <taxon>Coptis</taxon>
    </lineage>
</organism>
<dbReference type="SUPFAM" id="SSF56219">
    <property type="entry name" value="DNase I-like"/>
    <property type="match status" value="1"/>
</dbReference>
<sequence length="380" mass="42775">MGSVACQNAVDQGNNLDPMLYYAISEQSHGKEVVVQGRQEALPTISAGESSREPCVVSIVESRIGSVGRAVALHLHDAETDSIASDIASVNGDGRSEHHNQERDESLTARTSTIATEVLLSPSVLAKPNVEKAKETTTPNPQVRMNQDFEEYNLASPNRFRVLEEADFLLQGNWADQVEQDEGQASSKKRYKPKWQNARGVKRQEPWYHIEELVLSHHPDFLCIAEPLIQPPNVLPPLLSKHGFSAIFYHNNTPHRFLWYSSLALAVIGDFNIVTSIAERKGGGTPCISAMDDFNHFIHSNALIDSTTSIFKYSWCNKRWGSKRMLQKIDRMLVNQDWLKGNVGWRSKILKRKLSDHSPIVGWNTCIPMPHNIPFRFRKA</sequence>
<dbReference type="Proteomes" id="UP000631114">
    <property type="component" value="Unassembled WGS sequence"/>
</dbReference>
<evidence type="ECO:0000313" key="2">
    <source>
        <dbReference type="EMBL" id="KAF9618155.1"/>
    </source>
</evidence>
<evidence type="ECO:0008006" key="4">
    <source>
        <dbReference type="Google" id="ProtNLM"/>
    </source>
</evidence>
<dbReference type="AlphaFoldDB" id="A0A835IFS5"/>
<proteinExistence type="predicted"/>
<dbReference type="Gene3D" id="3.60.10.10">
    <property type="entry name" value="Endonuclease/exonuclease/phosphatase"/>
    <property type="match status" value="1"/>
</dbReference>
<name>A0A835IFS5_9MAGN</name>